<dbReference type="PANTHER" id="PTHR44591:SF23">
    <property type="entry name" value="CHEY SUBFAMILY"/>
    <property type="match status" value="1"/>
</dbReference>
<dbReference type="Proteomes" id="UP000198756">
    <property type="component" value="Unassembled WGS sequence"/>
</dbReference>
<evidence type="ECO:0000256" key="1">
    <source>
        <dbReference type="ARBA" id="ARBA00022553"/>
    </source>
</evidence>
<name>A0A1G5XUK5_9BACT</name>
<dbReference type="InterPro" id="IPR050595">
    <property type="entry name" value="Bact_response_regulator"/>
</dbReference>
<evidence type="ECO:0000256" key="2">
    <source>
        <dbReference type="PROSITE-ProRule" id="PRU00169"/>
    </source>
</evidence>
<dbReference type="Gene3D" id="3.40.50.2300">
    <property type="match status" value="1"/>
</dbReference>
<proteinExistence type="predicted"/>
<dbReference type="PANTHER" id="PTHR44591">
    <property type="entry name" value="STRESS RESPONSE REGULATOR PROTEIN 1"/>
    <property type="match status" value="1"/>
</dbReference>
<feature type="modified residue" description="4-aspartylphosphate" evidence="2">
    <location>
        <position position="54"/>
    </location>
</feature>
<dbReference type="CDD" id="cd00156">
    <property type="entry name" value="REC"/>
    <property type="match status" value="1"/>
</dbReference>
<dbReference type="STRING" id="279824.SAMN03080617_02005"/>
<gene>
    <name evidence="4" type="ORF">SAMN03080617_02005</name>
</gene>
<dbReference type="SUPFAM" id="SSF52172">
    <property type="entry name" value="CheY-like"/>
    <property type="match status" value="1"/>
</dbReference>
<feature type="domain" description="Response regulatory" evidence="3">
    <location>
        <begin position="5"/>
        <end position="119"/>
    </location>
</feature>
<accession>A0A1G5XUK5</accession>
<evidence type="ECO:0000259" key="3">
    <source>
        <dbReference type="PROSITE" id="PS50110"/>
    </source>
</evidence>
<dbReference type="AlphaFoldDB" id="A0A1G5XUK5"/>
<dbReference type="EMBL" id="FMXE01000012">
    <property type="protein sequence ID" value="SDA74111.1"/>
    <property type="molecule type" value="Genomic_DNA"/>
</dbReference>
<dbReference type="Pfam" id="PF00072">
    <property type="entry name" value="Response_reg"/>
    <property type="match status" value="1"/>
</dbReference>
<organism evidence="4 5">
    <name type="scientific">Algoriphagus alkaliphilus</name>
    <dbReference type="NCBI Taxonomy" id="279824"/>
    <lineage>
        <taxon>Bacteria</taxon>
        <taxon>Pseudomonadati</taxon>
        <taxon>Bacteroidota</taxon>
        <taxon>Cytophagia</taxon>
        <taxon>Cytophagales</taxon>
        <taxon>Cyclobacteriaceae</taxon>
        <taxon>Algoriphagus</taxon>
    </lineage>
</organism>
<keyword evidence="1 2" id="KW-0597">Phosphoprotein</keyword>
<sequence>MKKHVILVVDDEKEIRNLFFRYLGKKGYIVHLAGSIEEEKRVLEKVIPDLIFLDINLPDGNGLDELRRLKPYKEGCKVIMMSAFDHMEEQKDAFDSFAIDFLSKPFSLSRLNQVLESRFNPLIIPKKDNGPHISN</sequence>
<keyword evidence="5" id="KW-1185">Reference proteome</keyword>
<dbReference type="SMART" id="SM00448">
    <property type="entry name" value="REC"/>
    <property type="match status" value="1"/>
</dbReference>
<dbReference type="InterPro" id="IPR011006">
    <property type="entry name" value="CheY-like_superfamily"/>
</dbReference>
<dbReference type="PROSITE" id="PS50110">
    <property type="entry name" value="RESPONSE_REGULATORY"/>
    <property type="match status" value="1"/>
</dbReference>
<evidence type="ECO:0000313" key="4">
    <source>
        <dbReference type="EMBL" id="SDA74111.1"/>
    </source>
</evidence>
<dbReference type="GO" id="GO:0000160">
    <property type="term" value="P:phosphorelay signal transduction system"/>
    <property type="evidence" value="ECO:0007669"/>
    <property type="project" value="InterPro"/>
</dbReference>
<evidence type="ECO:0000313" key="5">
    <source>
        <dbReference type="Proteomes" id="UP000198756"/>
    </source>
</evidence>
<reference evidence="5" key="1">
    <citation type="submission" date="2016-10" db="EMBL/GenBank/DDBJ databases">
        <authorList>
            <person name="Varghese N."/>
            <person name="Submissions S."/>
        </authorList>
    </citation>
    <scope>NUCLEOTIDE SEQUENCE [LARGE SCALE GENOMIC DNA]</scope>
    <source>
        <strain evidence="5">DSM 22703</strain>
    </source>
</reference>
<dbReference type="InterPro" id="IPR001789">
    <property type="entry name" value="Sig_transdc_resp-reg_receiver"/>
</dbReference>
<protein>
    <submittedName>
        <fullName evidence="4">Two-component system, response regulator, stage 0 sporulation protein F</fullName>
    </submittedName>
</protein>